<dbReference type="PANTHER" id="PTHR40392:SF1">
    <property type="entry name" value="2-PHOSPHO-L-LACTATE GUANYLYLTRANSFERASE"/>
    <property type="match status" value="1"/>
</dbReference>
<reference evidence="5 6" key="1">
    <citation type="submission" date="2020-12" db="EMBL/GenBank/DDBJ databases">
        <title>Novel Thalassolituus-related marine hydrocarbonoclastic bacteria mediated algae-derived hydrocarbons mineralization in twilight zone of the northern South China Sea.</title>
        <authorList>
            <person name="Dong C."/>
        </authorList>
    </citation>
    <scope>NUCLEOTIDE SEQUENCE [LARGE SCALE GENOMIC DNA]</scope>
    <source>
        <strain evidence="5 6">IMCC1826</strain>
    </source>
</reference>
<protein>
    <submittedName>
        <fullName evidence="5">2-phospho-L-lactate guanylyltransferase</fullName>
        <ecNumber evidence="5">2.7.7.68</ecNumber>
    </submittedName>
</protein>
<gene>
    <name evidence="5" type="primary">cofC</name>
    <name evidence="5" type="ORF">I9W95_07180</name>
</gene>
<evidence type="ECO:0000313" key="6">
    <source>
        <dbReference type="Proteomes" id="UP000714380"/>
    </source>
</evidence>
<dbReference type="InterPro" id="IPR002835">
    <property type="entry name" value="CofC"/>
</dbReference>
<keyword evidence="6" id="KW-1185">Reference proteome</keyword>
<proteinExistence type="predicted"/>
<evidence type="ECO:0000256" key="2">
    <source>
        <dbReference type="ARBA" id="ARBA00022695"/>
    </source>
</evidence>
<dbReference type="InterPro" id="IPR029044">
    <property type="entry name" value="Nucleotide-diphossugar_trans"/>
</dbReference>
<dbReference type="SUPFAM" id="SSF53448">
    <property type="entry name" value="Nucleotide-diphospho-sugar transferases"/>
    <property type="match status" value="1"/>
</dbReference>
<accession>A0ABS7ZNU8</accession>
<dbReference type="Gene3D" id="3.90.550.10">
    <property type="entry name" value="Spore Coat Polysaccharide Biosynthesis Protein SpsA, Chain A"/>
    <property type="match status" value="1"/>
</dbReference>
<comment type="caution">
    <text evidence="5">The sequence shown here is derived from an EMBL/GenBank/DDBJ whole genome shotgun (WGS) entry which is preliminary data.</text>
</comment>
<dbReference type="EC" id="2.7.7.68" evidence="5"/>
<evidence type="ECO:0000313" key="5">
    <source>
        <dbReference type="EMBL" id="MCA6063386.1"/>
    </source>
</evidence>
<dbReference type="RefSeq" id="WP_225673352.1">
    <property type="nucleotide sequence ID" value="NZ_JAEDAH010000038.1"/>
</dbReference>
<organism evidence="5 6">
    <name type="scientific">Thalassolituus marinus</name>
    <dbReference type="NCBI Taxonomy" id="671053"/>
    <lineage>
        <taxon>Bacteria</taxon>
        <taxon>Pseudomonadati</taxon>
        <taxon>Pseudomonadota</taxon>
        <taxon>Gammaproteobacteria</taxon>
        <taxon>Oceanospirillales</taxon>
        <taxon>Oceanospirillaceae</taxon>
        <taxon>Thalassolituus</taxon>
    </lineage>
</organism>
<evidence type="ECO:0000256" key="3">
    <source>
        <dbReference type="ARBA" id="ARBA00022741"/>
    </source>
</evidence>
<evidence type="ECO:0000256" key="1">
    <source>
        <dbReference type="ARBA" id="ARBA00022679"/>
    </source>
</evidence>
<keyword evidence="1 5" id="KW-0808">Transferase</keyword>
<evidence type="ECO:0000256" key="4">
    <source>
        <dbReference type="ARBA" id="ARBA00023134"/>
    </source>
</evidence>
<sequence length="209" mass="23309">MNRDHTTCVVIPMKAPQQAKTRLMPFLRRTQRESLALRLFHNTLEFFRTEFPQLSLLVVTPSAQIAEHTRRAGYHALLEDQQSGLNAALRLATSWSLCKGFERQLIIPADIAWLNRAEIRQLLDQQAEGPAVTIAPSADGGTNALLCAPPDAIPFAFGRHSASRHLRAAENASLPCQQLRLIQLQQDIDQPQDLPRALFPMTAEAAPYV</sequence>
<dbReference type="NCBIfam" id="TIGR03552">
    <property type="entry name" value="F420_cofC"/>
    <property type="match status" value="1"/>
</dbReference>
<dbReference type="GO" id="GO:0043814">
    <property type="term" value="F:phospholactate guanylyltransferase activity"/>
    <property type="evidence" value="ECO:0007669"/>
    <property type="project" value="UniProtKB-EC"/>
</dbReference>
<dbReference type="Proteomes" id="UP000714380">
    <property type="component" value="Unassembled WGS sequence"/>
</dbReference>
<dbReference type="Pfam" id="PF01983">
    <property type="entry name" value="CofC"/>
    <property type="match status" value="1"/>
</dbReference>
<keyword evidence="3" id="KW-0547">Nucleotide-binding</keyword>
<name>A0ABS7ZNU8_9GAMM</name>
<keyword evidence="2 5" id="KW-0548">Nucleotidyltransferase</keyword>
<dbReference type="EMBL" id="JAEDAH010000038">
    <property type="protein sequence ID" value="MCA6063386.1"/>
    <property type="molecule type" value="Genomic_DNA"/>
</dbReference>
<dbReference type="PANTHER" id="PTHR40392">
    <property type="entry name" value="2-PHOSPHO-L-LACTATE GUANYLYLTRANSFERASE"/>
    <property type="match status" value="1"/>
</dbReference>
<keyword evidence="4" id="KW-0342">GTP-binding</keyword>